<dbReference type="InterPro" id="IPR017331">
    <property type="entry name" value="Peptidoglycan_recognition"/>
</dbReference>
<dbReference type="SUPFAM" id="SSF55846">
    <property type="entry name" value="N-acetylmuramoyl-L-alanine amidase-like"/>
    <property type="match status" value="1"/>
</dbReference>
<dbReference type="GO" id="GO:0008745">
    <property type="term" value="F:N-acetylmuramoyl-L-alanine amidase activity"/>
    <property type="evidence" value="ECO:0007669"/>
    <property type="project" value="InterPro"/>
</dbReference>
<dbReference type="InterPro" id="IPR036505">
    <property type="entry name" value="Amidase/PGRP_sf"/>
</dbReference>
<dbReference type="GeneTree" id="ENSGT00940000161006"/>
<name>A0A8C4WW95_EPTBU</name>
<evidence type="ECO:0000313" key="11">
    <source>
        <dbReference type="Proteomes" id="UP000694388"/>
    </source>
</evidence>
<evidence type="ECO:0000259" key="9">
    <source>
        <dbReference type="SMART" id="SM00701"/>
    </source>
</evidence>
<evidence type="ECO:0000256" key="4">
    <source>
        <dbReference type="ARBA" id="ARBA00022859"/>
    </source>
</evidence>
<feature type="domain" description="N-acetylmuramoyl-L-alanine amidase" evidence="8">
    <location>
        <begin position="40"/>
        <end position="176"/>
    </location>
</feature>
<dbReference type="PIRSF" id="PIRSF037945">
    <property type="entry name" value="PGRPs"/>
    <property type="match status" value="1"/>
</dbReference>
<sequence length="201" mass="22842">MFILYFGVKSIPIRSNNLISPLSAQDDFEVVNREEWGARSPNETTTLTPPQPLVIIHHTNWNSCWTLEQCKSEVRKVQDFHMDVRNWWDIGYNFLVGEDGRAYEGRGWTTEGAHAEGYNNCSIGISVMGTFEDAAPNITALHTLQKIITFGVTEGFIDLNYTLYGHRQTGPTDCPGQTFYNILQNGSHWKENPNHNATNVY</sequence>
<dbReference type="PANTHER" id="PTHR11022:SF41">
    <property type="entry name" value="PEPTIDOGLYCAN-RECOGNITION PROTEIN LC-RELATED"/>
    <property type="match status" value="1"/>
</dbReference>
<evidence type="ECO:0000313" key="10">
    <source>
        <dbReference type="Ensembl" id="ENSEBUP00000015389.1"/>
    </source>
</evidence>
<reference evidence="10" key="2">
    <citation type="submission" date="2025-09" db="UniProtKB">
        <authorList>
            <consortium name="Ensembl"/>
        </authorList>
    </citation>
    <scope>IDENTIFICATION</scope>
</reference>
<keyword evidence="2 6" id="KW-0399">Innate immunity</keyword>
<dbReference type="FunFam" id="3.40.80.10:FF:000001">
    <property type="entry name" value="Peptidoglycan recognition protein 1"/>
    <property type="match status" value="1"/>
</dbReference>
<dbReference type="AlphaFoldDB" id="A0A8C4WW95"/>
<keyword evidence="4 6" id="KW-0391">Immunity</keyword>
<feature type="domain" description="Peptidoglycan recognition protein family" evidence="9">
    <location>
        <begin position="28"/>
        <end position="170"/>
    </location>
</feature>
<evidence type="ECO:0000256" key="7">
    <source>
        <dbReference type="PIRSR" id="PIRSR037945-1"/>
    </source>
</evidence>
<comment type="function">
    <text evidence="6">Innate immunity protein that plays several important functions in antimicrobial and antitumor defense systems.</text>
</comment>
<evidence type="ECO:0000256" key="5">
    <source>
        <dbReference type="ARBA" id="ARBA00023157"/>
    </source>
</evidence>
<reference evidence="10" key="1">
    <citation type="submission" date="2025-08" db="UniProtKB">
        <authorList>
            <consortium name="Ensembl"/>
        </authorList>
    </citation>
    <scope>IDENTIFICATION</scope>
</reference>
<evidence type="ECO:0000256" key="1">
    <source>
        <dbReference type="ARBA" id="ARBA00007553"/>
    </source>
</evidence>
<dbReference type="PANTHER" id="PTHR11022">
    <property type="entry name" value="PEPTIDOGLYCAN RECOGNITION PROTEIN"/>
    <property type="match status" value="1"/>
</dbReference>
<keyword evidence="3" id="KW-0732">Signal</keyword>
<dbReference type="GO" id="GO:0008270">
    <property type="term" value="F:zinc ion binding"/>
    <property type="evidence" value="ECO:0007669"/>
    <property type="project" value="InterPro"/>
</dbReference>
<organism evidence="10 11">
    <name type="scientific">Eptatretus burgeri</name>
    <name type="common">Inshore hagfish</name>
    <dbReference type="NCBI Taxonomy" id="7764"/>
    <lineage>
        <taxon>Eukaryota</taxon>
        <taxon>Metazoa</taxon>
        <taxon>Chordata</taxon>
        <taxon>Craniata</taxon>
        <taxon>Vertebrata</taxon>
        <taxon>Cyclostomata</taxon>
        <taxon>Myxini</taxon>
        <taxon>Myxiniformes</taxon>
        <taxon>Myxinidae</taxon>
        <taxon>Eptatretinae</taxon>
        <taxon>Eptatretus</taxon>
    </lineage>
</organism>
<evidence type="ECO:0000256" key="2">
    <source>
        <dbReference type="ARBA" id="ARBA00022588"/>
    </source>
</evidence>
<evidence type="ECO:0000259" key="8">
    <source>
        <dbReference type="SMART" id="SM00644"/>
    </source>
</evidence>
<keyword evidence="5" id="KW-1015">Disulfide bond</keyword>
<accession>A0A8C4WW95</accession>
<dbReference type="Proteomes" id="UP000694388">
    <property type="component" value="Unplaced"/>
</dbReference>
<evidence type="ECO:0000256" key="6">
    <source>
        <dbReference type="PIRNR" id="PIRNR037945"/>
    </source>
</evidence>
<dbReference type="GO" id="GO:0045087">
    <property type="term" value="P:innate immune response"/>
    <property type="evidence" value="ECO:0007669"/>
    <property type="project" value="UniProtKB-KW"/>
</dbReference>
<dbReference type="SMART" id="SM00644">
    <property type="entry name" value="Ami_2"/>
    <property type="match status" value="1"/>
</dbReference>
<dbReference type="InterPro" id="IPR015510">
    <property type="entry name" value="PGRP"/>
</dbReference>
<feature type="disulfide bond" evidence="7">
    <location>
        <begin position="64"/>
        <end position="70"/>
    </location>
</feature>
<comment type="similarity">
    <text evidence="1 6">Belongs to the N-acetylmuramoyl-L-alanine amidase 2 family.</text>
</comment>
<dbReference type="Pfam" id="PF01510">
    <property type="entry name" value="Amidase_2"/>
    <property type="match status" value="1"/>
</dbReference>
<proteinExistence type="inferred from homology"/>
<dbReference type="InterPro" id="IPR006619">
    <property type="entry name" value="PGRP_domain_met/bac"/>
</dbReference>
<dbReference type="InterPro" id="IPR002502">
    <property type="entry name" value="Amidase_domain"/>
</dbReference>
<dbReference type="SMART" id="SM00701">
    <property type="entry name" value="PGRP"/>
    <property type="match status" value="1"/>
</dbReference>
<evidence type="ECO:0000256" key="3">
    <source>
        <dbReference type="ARBA" id="ARBA00022729"/>
    </source>
</evidence>
<keyword evidence="11" id="KW-1185">Reference proteome</keyword>
<dbReference type="GO" id="GO:0009253">
    <property type="term" value="P:peptidoglycan catabolic process"/>
    <property type="evidence" value="ECO:0007669"/>
    <property type="project" value="InterPro"/>
</dbReference>
<dbReference type="Gene3D" id="3.40.80.10">
    <property type="entry name" value="Peptidoglycan recognition protein-like"/>
    <property type="match status" value="1"/>
</dbReference>
<dbReference type="CDD" id="cd06583">
    <property type="entry name" value="PGRP"/>
    <property type="match status" value="1"/>
</dbReference>
<dbReference type="GO" id="GO:0042834">
    <property type="term" value="F:peptidoglycan binding"/>
    <property type="evidence" value="ECO:0007669"/>
    <property type="project" value="InterPro"/>
</dbReference>
<protein>
    <recommendedName>
        <fullName evidence="6">Peptidoglycan-recognition protein</fullName>
    </recommendedName>
</protein>
<dbReference type="Ensembl" id="ENSEBUT00000015965.1">
    <property type="protein sequence ID" value="ENSEBUP00000015389.1"/>
    <property type="gene ID" value="ENSEBUG00000009700.1"/>
</dbReference>